<evidence type="ECO:0000313" key="1">
    <source>
        <dbReference type="EMBL" id="TWF53297.1"/>
    </source>
</evidence>
<dbReference type="EMBL" id="VIWP01000004">
    <property type="protein sequence ID" value="TWF53297.1"/>
    <property type="molecule type" value="Genomic_DNA"/>
</dbReference>
<evidence type="ECO:0000313" key="2">
    <source>
        <dbReference type="Proteomes" id="UP000320653"/>
    </source>
</evidence>
<dbReference type="Proteomes" id="UP000320653">
    <property type="component" value="Unassembled WGS sequence"/>
</dbReference>
<dbReference type="AlphaFoldDB" id="A0A561QSJ8"/>
<accession>A0A561QSJ8</accession>
<organism evidence="1 2">
    <name type="scientific">Neorhizobium alkalisoli</name>
    <dbReference type="NCBI Taxonomy" id="528178"/>
    <lineage>
        <taxon>Bacteria</taxon>
        <taxon>Pseudomonadati</taxon>
        <taxon>Pseudomonadota</taxon>
        <taxon>Alphaproteobacteria</taxon>
        <taxon>Hyphomicrobiales</taxon>
        <taxon>Rhizobiaceae</taxon>
        <taxon>Rhizobium/Agrobacterium group</taxon>
        <taxon>Neorhizobium</taxon>
    </lineage>
</organism>
<comment type="caution">
    <text evidence="1">The sequence shown here is derived from an EMBL/GenBank/DDBJ whole genome shotgun (WGS) entry which is preliminary data.</text>
</comment>
<name>A0A561QSJ8_9HYPH</name>
<protein>
    <submittedName>
        <fullName evidence="1">Uncharacterized protein</fullName>
    </submittedName>
</protein>
<dbReference type="RefSeq" id="WP_186458312.1">
    <property type="nucleotide sequence ID" value="NZ_VIWP01000004.1"/>
</dbReference>
<proteinExistence type="predicted"/>
<gene>
    <name evidence="1" type="ORF">FHW37_104576</name>
</gene>
<sequence length="49" mass="5226">MSTKATNFVPQSDASKKASSAALRRFAFGAMTELYNEQQAEAAKKASGK</sequence>
<keyword evidence="2" id="KW-1185">Reference proteome</keyword>
<reference evidence="1 2" key="1">
    <citation type="submission" date="2019-06" db="EMBL/GenBank/DDBJ databases">
        <title>Sorghum-associated microbial communities from plants grown in Nebraska, USA.</title>
        <authorList>
            <person name="Schachtman D."/>
        </authorList>
    </citation>
    <scope>NUCLEOTIDE SEQUENCE [LARGE SCALE GENOMIC DNA]</scope>
    <source>
        <strain evidence="1 2">1225</strain>
    </source>
</reference>